<sequence>MLAITAGAPSQVSDAVVSVVGSDLSPASSLGPVSHNQTTAGLSTATSAPGGLSQQLYGTSARHGCPRRTAAPFECRMSELKLDRGAFPCWVSMSVAAAWRTTSFLSVVLSKPLFLSKPVPFPDTAACRLIGREQACRSGARP</sequence>
<evidence type="ECO:0000313" key="2">
    <source>
        <dbReference type="EMBL" id="KAK2881092.1"/>
    </source>
</evidence>
<protein>
    <submittedName>
        <fullName evidence="2">Uncharacterized protein</fullName>
    </submittedName>
</protein>
<dbReference type="AlphaFoldDB" id="A0AA88PG73"/>
<organism evidence="2 3">
    <name type="scientific">Cirrhinus molitorella</name>
    <name type="common">mud carp</name>
    <dbReference type="NCBI Taxonomy" id="172907"/>
    <lineage>
        <taxon>Eukaryota</taxon>
        <taxon>Metazoa</taxon>
        <taxon>Chordata</taxon>
        <taxon>Craniata</taxon>
        <taxon>Vertebrata</taxon>
        <taxon>Euteleostomi</taxon>
        <taxon>Actinopterygii</taxon>
        <taxon>Neopterygii</taxon>
        <taxon>Teleostei</taxon>
        <taxon>Ostariophysi</taxon>
        <taxon>Cypriniformes</taxon>
        <taxon>Cyprinidae</taxon>
        <taxon>Labeoninae</taxon>
        <taxon>Labeonini</taxon>
        <taxon>Cirrhinus</taxon>
    </lineage>
</organism>
<feature type="compositionally biased region" description="Polar residues" evidence="1">
    <location>
        <begin position="34"/>
        <end position="47"/>
    </location>
</feature>
<name>A0AA88PG73_9TELE</name>
<evidence type="ECO:0000313" key="3">
    <source>
        <dbReference type="Proteomes" id="UP001187343"/>
    </source>
</evidence>
<reference evidence="2" key="1">
    <citation type="submission" date="2023-08" db="EMBL/GenBank/DDBJ databases">
        <title>Chromosome-level Genome Assembly of mud carp (Cirrhinus molitorella).</title>
        <authorList>
            <person name="Liu H."/>
        </authorList>
    </citation>
    <scope>NUCLEOTIDE SEQUENCE</scope>
    <source>
        <strain evidence="2">Prfri</strain>
        <tissue evidence="2">Muscle</tissue>
    </source>
</reference>
<accession>A0AA88PG73</accession>
<gene>
    <name evidence="2" type="ORF">Q8A67_018360</name>
</gene>
<dbReference type="Proteomes" id="UP001187343">
    <property type="component" value="Unassembled WGS sequence"/>
</dbReference>
<keyword evidence="3" id="KW-1185">Reference proteome</keyword>
<evidence type="ECO:0000256" key="1">
    <source>
        <dbReference type="SAM" id="MobiDB-lite"/>
    </source>
</evidence>
<proteinExistence type="predicted"/>
<feature type="region of interest" description="Disordered" evidence="1">
    <location>
        <begin position="25"/>
        <end position="47"/>
    </location>
</feature>
<comment type="caution">
    <text evidence="2">The sequence shown here is derived from an EMBL/GenBank/DDBJ whole genome shotgun (WGS) entry which is preliminary data.</text>
</comment>
<dbReference type="EMBL" id="JAUYZG010000018">
    <property type="protein sequence ID" value="KAK2881092.1"/>
    <property type="molecule type" value="Genomic_DNA"/>
</dbReference>